<accession>A0A517L3B7</accession>
<name>A0A517L3B7_9PEZI</name>
<protein>
    <submittedName>
        <fullName evidence="1">Uncharacterized protein</fullName>
    </submittedName>
</protein>
<keyword evidence="2" id="KW-1185">Reference proteome</keyword>
<sequence>MATAPNLLATTSDQRQDWHQRSDLRYSVIYSSRAVLQMSTTYNIISSNFNMKITLVVLASLTTALALPVPVPAKDPAGKGTCTFSINEKSNLGHNHDVNTGMIKVGGKVIDSHIAVFGSGCSPAWAVGGAIDDNTPTPTPKKSRGSF</sequence>
<reference evidence="1 2" key="1">
    <citation type="submission" date="2019-07" db="EMBL/GenBank/DDBJ databases">
        <title>Finished genome of Venturia effusa.</title>
        <authorList>
            <person name="Young C.A."/>
            <person name="Cox M.P."/>
            <person name="Ganley A.R.D."/>
            <person name="David W.J."/>
        </authorList>
    </citation>
    <scope>NUCLEOTIDE SEQUENCE [LARGE SCALE GENOMIC DNA]</scope>
    <source>
        <strain evidence="2">albino</strain>
    </source>
</reference>
<evidence type="ECO:0000313" key="1">
    <source>
        <dbReference type="EMBL" id="QDS70137.1"/>
    </source>
</evidence>
<dbReference type="OrthoDB" id="3925772at2759"/>
<dbReference type="AlphaFoldDB" id="A0A517L3B7"/>
<proteinExistence type="predicted"/>
<dbReference type="EMBL" id="CP042188">
    <property type="protein sequence ID" value="QDS70137.1"/>
    <property type="molecule type" value="Genomic_DNA"/>
</dbReference>
<gene>
    <name evidence="1" type="ORF">FKW77_005704</name>
</gene>
<organism evidence="1 2">
    <name type="scientific">Venturia effusa</name>
    <dbReference type="NCBI Taxonomy" id="50376"/>
    <lineage>
        <taxon>Eukaryota</taxon>
        <taxon>Fungi</taxon>
        <taxon>Dikarya</taxon>
        <taxon>Ascomycota</taxon>
        <taxon>Pezizomycotina</taxon>
        <taxon>Dothideomycetes</taxon>
        <taxon>Pleosporomycetidae</taxon>
        <taxon>Venturiales</taxon>
        <taxon>Venturiaceae</taxon>
        <taxon>Venturia</taxon>
    </lineage>
</organism>
<evidence type="ECO:0000313" key="2">
    <source>
        <dbReference type="Proteomes" id="UP000316270"/>
    </source>
</evidence>
<dbReference type="Proteomes" id="UP000316270">
    <property type="component" value="Chromosome 4"/>
</dbReference>